<gene>
    <name evidence="2" type="ORF">H8B06_05835</name>
</gene>
<sequence>MKKFILFFVTLGFFGLAKAQEGGGLRIGAHGGLPVGNASDVWSFNFGADVSYLFEVAPRFHAGLTSGYTHYLGKDRQISSTLTVRISDLRLIPIAATGRFQITPDFFFAGDIGYGIFVGDIGLDDVGGSFYYQPKVGYSAPKFDLYAGYKAISVDGKVGSINLGISFKF</sequence>
<feature type="chain" id="PRO_5045754234" description="Outer membrane protein beta-barrel domain-containing protein" evidence="1">
    <location>
        <begin position="20"/>
        <end position="169"/>
    </location>
</feature>
<dbReference type="RefSeq" id="WP_190993349.1">
    <property type="nucleotide sequence ID" value="NZ_JACOIK010000003.1"/>
</dbReference>
<feature type="signal peptide" evidence="1">
    <location>
        <begin position="1"/>
        <end position="19"/>
    </location>
</feature>
<accession>A0ABR7YLZ7</accession>
<comment type="caution">
    <text evidence="2">The sequence shown here is derived from an EMBL/GenBank/DDBJ whole genome shotgun (WGS) entry which is preliminary data.</text>
</comment>
<dbReference type="Proteomes" id="UP000602759">
    <property type="component" value="Unassembled WGS sequence"/>
</dbReference>
<proteinExistence type="predicted"/>
<name>A0ABR7YLZ7_9SPHI</name>
<evidence type="ECO:0008006" key="4">
    <source>
        <dbReference type="Google" id="ProtNLM"/>
    </source>
</evidence>
<keyword evidence="3" id="KW-1185">Reference proteome</keyword>
<keyword evidence="1" id="KW-0732">Signal</keyword>
<organism evidence="2 3">
    <name type="scientific">Sphingobacterium micropteri</name>
    <dbReference type="NCBI Taxonomy" id="2763501"/>
    <lineage>
        <taxon>Bacteria</taxon>
        <taxon>Pseudomonadati</taxon>
        <taxon>Bacteroidota</taxon>
        <taxon>Sphingobacteriia</taxon>
        <taxon>Sphingobacteriales</taxon>
        <taxon>Sphingobacteriaceae</taxon>
        <taxon>Sphingobacterium</taxon>
    </lineage>
</organism>
<protein>
    <recommendedName>
        <fullName evidence="4">Outer membrane protein beta-barrel domain-containing protein</fullName>
    </recommendedName>
</protein>
<reference evidence="2 3" key="1">
    <citation type="submission" date="2020-08" db="EMBL/GenBank/DDBJ databases">
        <title>Sphingobacterium sp. DN00404 isolated from aquaculture water.</title>
        <authorList>
            <person name="Zhang M."/>
        </authorList>
    </citation>
    <scope>NUCLEOTIDE SEQUENCE [LARGE SCALE GENOMIC DNA]</scope>
    <source>
        <strain evidence="2 3">DN00404</strain>
    </source>
</reference>
<dbReference type="EMBL" id="JACOIK010000003">
    <property type="protein sequence ID" value="MBD1432338.1"/>
    <property type="molecule type" value="Genomic_DNA"/>
</dbReference>
<evidence type="ECO:0000256" key="1">
    <source>
        <dbReference type="SAM" id="SignalP"/>
    </source>
</evidence>
<evidence type="ECO:0000313" key="3">
    <source>
        <dbReference type="Proteomes" id="UP000602759"/>
    </source>
</evidence>
<evidence type="ECO:0000313" key="2">
    <source>
        <dbReference type="EMBL" id="MBD1432338.1"/>
    </source>
</evidence>